<evidence type="ECO:0000256" key="4">
    <source>
        <dbReference type="ARBA" id="ARBA00022741"/>
    </source>
</evidence>
<accession>A0A292ZHD1</accession>
<proteinExistence type="predicted"/>
<reference evidence="11" key="6">
    <citation type="journal article" date="2021" name="Microbiol. Resour. Announc.">
        <title>Complete Genome Sequence of Sphingobium barthaii KK22, a High-Molecular-Weight Polycyclic Aromatic Hydrocarbon-Degrading Soil Bacterium.</title>
        <authorList>
            <person name="Mori J.F."/>
            <person name="Kanaly R.A."/>
        </authorList>
    </citation>
    <scope>NUCLEOTIDE SEQUENCE</scope>
    <source>
        <strain evidence="11">KK22</strain>
    </source>
</reference>
<keyword evidence="2" id="KW-1003">Cell membrane</keyword>
<keyword evidence="4" id="KW-0547">Nucleotide-binding</keyword>
<dbReference type="GO" id="GO:0051607">
    <property type="term" value="P:defense response to virus"/>
    <property type="evidence" value="ECO:0007669"/>
    <property type="project" value="UniProtKB-KW"/>
</dbReference>
<feature type="transmembrane region" description="Helical" evidence="8">
    <location>
        <begin position="58"/>
        <end position="80"/>
    </location>
</feature>
<evidence type="ECO:0000256" key="6">
    <source>
        <dbReference type="ARBA" id="ARBA00023118"/>
    </source>
</evidence>
<evidence type="ECO:0000256" key="2">
    <source>
        <dbReference type="ARBA" id="ARBA00022475"/>
    </source>
</evidence>
<dbReference type="InterPro" id="IPR043760">
    <property type="entry name" value="PycTM_dom"/>
</dbReference>
<evidence type="ECO:0000256" key="8">
    <source>
        <dbReference type="SAM" id="Phobius"/>
    </source>
</evidence>
<evidence type="ECO:0000313" key="12">
    <source>
        <dbReference type="Proteomes" id="UP000221538"/>
    </source>
</evidence>
<dbReference type="GO" id="GO:0005886">
    <property type="term" value="C:plasma membrane"/>
    <property type="evidence" value="ECO:0007669"/>
    <property type="project" value="UniProtKB-SubCell"/>
</dbReference>
<evidence type="ECO:0000256" key="7">
    <source>
        <dbReference type="ARBA" id="ARBA00023136"/>
    </source>
</evidence>
<sequence length="172" mass="18587">MADGANAPVPNAIHLLRTAVQTNMQLSQMADQKANMLIGASMVIFTLCVAQLRSGALVWPVAVLAVGVFLAATCAILAVLPSVSQPRGGVGDGDNLLFFGVFTSLGEVEFSDRMMRLVADDDALCRAMLRDMYQNGQVLQRRKYRWLGYAYRLFLAGVVASFAALMADLALR</sequence>
<evidence type="ECO:0000313" key="11">
    <source>
        <dbReference type="EMBL" id="QOT70480.1"/>
    </source>
</evidence>
<feature type="transmembrane region" description="Helical" evidence="8">
    <location>
        <begin position="149"/>
        <end position="171"/>
    </location>
</feature>
<dbReference type="Pfam" id="PF18967">
    <property type="entry name" value="PycTM"/>
    <property type="match status" value="1"/>
</dbReference>
<reference evidence="10" key="3">
    <citation type="submission" date="2017-10" db="EMBL/GenBank/DDBJ databases">
        <title>Bioaugmenting a lab-scale membrane bioreactor with Sphingobium fuliginis OMI to degrade 4-tert-butylphenol.</title>
        <authorList>
            <person name="Takada K."/>
            <person name="Shiba T."/>
            <person name="Soda S."/>
            <person name="Inoue D."/>
            <person name="Miyake M."/>
            <person name="Eguchi M."/>
            <person name="Ike M."/>
        </authorList>
    </citation>
    <scope>NUCLEOTIDE SEQUENCE</scope>
    <source>
        <strain evidence="10">OMI</strain>
    </source>
</reference>
<reference evidence="10 12" key="1">
    <citation type="journal article" date="2013" name="Biodegradation">
        <title>Occurrence of 4-tert-butylphenol (4-t-BP) biodegradation in an aquatic sample caused by the presence of Spirodela polyrrhiza and isolation of a 4-t-BP-utilizing bacterium.</title>
        <authorList>
            <person name="Ogata Y."/>
            <person name="Toyama T."/>
            <person name="Yu N."/>
            <person name="Wang X."/>
            <person name="Sei K."/>
            <person name="Ike M."/>
        </authorList>
    </citation>
    <scope>NUCLEOTIDE SEQUENCE [LARGE SCALE GENOMIC DNA]</scope>
    <source>
        <strain evidence="10 12">OMI</strain>
    </source>
</reference>
<dbReference type="Proteomes" id="UP000221538">
    <property type="component" value="Unassembled WGS sequence"/>
</dbReference>
<keyword evidence="7 8" id="KW-0472">Membrane</keyword>
<keyword evidence="3 8" id="KW-0812">Transmembrane</keyword>
<protein>
    <recommendedName>
        <fullName evidence="9">Pycsar effector protein domain-containing protein</fullName>
    </recommendedName>
</protein>
<keyword evidence="6" id="KW-0051">Antiviral defense</keyword>
<dbReference type="RefSeq" id="WP_037482846.1">
    <property type="nucleotide sequence ID" value="NZ_BATN01000048.1"/>
</dbReference>
<dbReference type="Proteomes" id="UP000593663">
    <property type="component" value="Chromosome 1"/>
</dbReference>
<evidence type="ECO:0000256" key="3">
    <source>
        <dbReference type="ARBA" id="ARBA00022692"/>
    </source>
</evidence>
<reference evidence="10 12" key="2">
    <citation type="journal article" date="2013" name="Environ. Sci. Technol.">
        <title>The 4-tert-butylphenol-utilizing bacterium Sphingobium fuliginis OMI can degrade bisphenols via phenolic ring hydroxylation and meta-cleavage pathway.</title>
        <authorList>
            <person name="Ogata Y."/>
            <person name="Goda S."/>
            <person name="Toyama T."/>
            <person name="Sei K."/>
            <person name="Ike M."/>
        </authorList>
    </citation>
    <scope>NUCLEOTIDE SEQUENCE [LARGE SCALE GENOMIC DNA]</scope>
    <source>
        <strain evidence="10 12">OMI</strain>
    </source>
</reference>
<keyword evidence="5 8" id="KW-1133">Transmembrane helix</keyword>
<evidence type="ECO:0000256" key="5">
    <source>
        <dbReference type="ARBA" id="ARBA00022989"/>
    </source>
</evidence>
<reference evidence="10" key="4">
    <citation type="submission" date="2017-10" db="EMBL/GenBank/DDBJ databases">
        <authorList>
            <person name="Banno H."/>
            <person name="Chua N.-H."/>
        </authorList>
    </citation>
    <scope>NUCLEOTIDE SEQUENCE</scope>
    <source>
        <strain evidence="10">OMI</strain>
    </source>
</reference>
<evidence type="ECO:0000259" key="9">
    <source>
        <dbReference type="Pfam" id="PF18967"/>
    </source>
</evidence>
<evidence type="ECO:0000256" key="1">
    <source>
        <dbReference type="ARBA" id="ARBA00004236"/>
    </source>
</evidence>
<dbReference type="KEGG" id="sbar:H5V43_09950"/>
<organism evidence="10 12">
    <name type="scientific">Sphingobium fuliginis (strain ATCC 27551)</name>
    <dbReference type="NCBI Taxonomy" id="336203"/>
    <lineage>
        <taxon>Bacteria</taxon>
        <taxon>Pseudomonadati</taxon>
        <taxon>Pseudomonadota</taxon>
        <taxon>Alphaproteobacteria</taxon>
        <taxon>Sphingomonadales</taxon>
        <taxon>Sphingomonadaceae</taxon>
        <taxon>Sphingobium</taxon>
    </lineage>
</organism>
<evidence type="ECO:0000313" key="13">
    <source>
        <dbReference type="Proteomes" id="UP000593663"/>
    </source>
</evidence>
<reference evidence="13" key="5">
    <citation type="submission" date="2020-08" db="EMBL/GenBank/DDBJ databases">
        <title>Complete genome sequence of Sphingobium barthaii strain KK22, a high-molecular-weight polycyclic aromatic hydrocarbon-degrading soil bacterium.</title>
        <authorList>
            <person name="Mori J.F."/>
            <person name="Kanaly R.A."/>
        </authorList>
    </citation>
    <scope>NUCLEOTIDE SEQUENCE [LARGE SCALE GENOMIC DNA]</scope>
    <source>
        <strain evidence="13">KK22</strain>
    </source>
</reference>
<feature type="domain" description="Pycsar effector protein" evidence="9">
    <location>
        <begin position="14"/>
        <end position="166"/>
    </location>
</feature>
<dbReference type="EMBL" id="BEWI01000032">
    <property type="protein sequence ID" value="GAY22249.1"/>
    <property type="molecule type" value="Genomic_DNA"/>
</dbReference>
<dbReference type="AlphaFoldDB" id="A0A292ZHD1"/>
<name>A0A292ZHD1_SPHSA</name>
<dbReference type="GO" id="GO:0000166">
    <property type="term" value="F:nucleotide binding"/>
    <property type="evidence" value="ECO:0007669"/>
    <property type="project" value="UniProtKB-KW"/>
</dbReference>
<dbReference type="EMBL" id="CP060035">
    <property type="protein sequence ID" value="QOT70480.1"/>
    <property type="molecule type" value="Genomic_DNA"/>
</dbReference>
<evidence type="ECO:0000313" key="10">
    <source>
        <dbReference type="EMBL" id="GAY22249.1"/>
    </source>
</evidence>
<feature type="transmembrane region" description="Helical" evidence="8">
    <location>
        <begin position="34"/>
        <end position="52"/>
    </location>
</feature>
<gene>
    <name evidence="11" type="ORF">H5V43_09950</name>
    <name evidence="10" type="ORF">SFOMI_2805</name>
</gene>
<comment type="subcellular location">
    <subcellularLocation>
        <location evidence="1">Cell membrane</location>
    </subcellularLocation>
</comment>